<dbReference type="PANTHER" id="PTHR12080">
    <property type="entry name" value="SIGNALING LYMPHOCYTIC ACTIVATION MOLECULE"/>
    <property type="match status" value="1"/>
</dbReference>
<keyword evidence="4" id="KW-0325">Glycoprotein</keyword>
<dbReference type="InterPro" id="IPR036179">
    <property type="entry name" value="Ig-like_dom_sf"/>
</dbReference>
<evidence type="ECO:0000256" key="2">
    <source>
        <dbReference type="ARBA" id="ARBA00022729"/>
    </source>
</evidence>
<feature type="transmembrane region" description="Helical" evidence="5">
    <location>
        <begin position="250"/>
        <end position="271"/>
    </location>
</feature>
<organism evidence="8 9">
    <name type="scientific">Bos indicus</name>
    <name type="common">Zebu</name>
    <dbReference type="NCBI Taxonomy" id="9915"/>
    <lineage>
        <taxon>Eukaryota</taxon>
        <taxon>Metazoa</taxon>
        <taxon>Chordata</taxon>
        <taxon>Craniata</taxon>
        <taxon>Vertebrata</taxon>
        <taxon>Euteleostomi</taxon>
        <taxon>Mammalia</taxon>
        <taxon>Eutheria</taxon>
        <taxon>Laurasiatheria</taxon>
        <taxon>Artiodactyla</taxon>
        <taxon>Ruminantia</taxon>
        <taxon>Pecora</taxon>
        <taxon>Bovidae</taxon>
        <taxon>Bovinae</taxon>
        <taxon>Bos</taxon>
    </lineage>
</organism>
<comment type="subcellular location">
    <subcellularLocation>
        <location evidence="1">Membrane</location>
    </subcellularLocation>
</comment>
<dbReference type="PANTHER" id="PTHR12080:SF121">
    <property type="entry name" value="IG-LIKE DOMAIN-CONTAINING PROTEIN-RELATED"/>
    <property type="match status" value="1"/>
</dbReference>
<feature type="chain" id="PRO_5045157338" evidence="6">
    <location>
        <begin position="34"/>
        <end position="420"/>
    </location>
</feature>
<evidence type="ECO:0000259" key="7">
    <source>
        <dbReference type="PROSITE" id="PS50835"/>
    </source>
</evidence>
<keyword evidence="8" id="KW-1185">Reference proteome</keyword>
<dbReference type="Proteomes" id="UP001652663">
    <property type="component" value="Chromosome 3"/>
</dbReference>
<protein>
    <submittedName>
        <fullName evidence="9">SLAM family member 6-like isoform X1</fullName>
    </submittedName>
</protein>
<dbReference type="GeneID" id="109579134"/>
<evidence type="ECO:0000256" key="5">
    <source>
        <dbReference type="SAM" id="Phobius"/>
    </source>
</evidence>
<dbReference type="PROSITE" id="PS50835">
    <property type="entry name" value="IG_LIKE"/>
    <property type="match status" value="1"/>
</dbReference>
<feature type="signal peptide" evidence="6">
    <location>
        <begin position="1"/>
        <end position="33"/>
    </location>
</feature>
<dbReference type="InterPro" id="IPR013783">
    <property type="entry name" value="Ig-like_fold"/>
</dbReference>
<evidence type="ECO:0000313" key="8">
    <source>
        <dbReference type="Proteomes" id="UP001652663"/>
    </source>
</evidence>
<reference evidence="9" key="1">
    <citation type="submission" date="2025-08" db="UniProtKB">
        <authorList>
            <consortium name="RefSeq"/>
        </authorList>
    </citation>
    <scope>IDENTIFICATION</scope>
    <source>
        <tissue evidence="9">Blood</tissue>
    </source>
</reference>
<sequence length="420" mass="47292">MDSLGSSWLPTQTLILQISLIFGLSSPSPDSQAVKYPSSSCTLKRTVGTSVQLTLTSPLHPNVREIEWNWKSEDDEKTRLLVSWKPQTPNPDWYELEEIYKHRLNLTEMAFLSIRNLTMEMSGLYTAKIKFNSGKSNEEEFRLCLYDPIPHPQIQILSSSNKSGWCNISLECEIPGNAGNLTVTWLSQGLPRHLKQRGILPNSRNLSLSLPISHINSHLTCVVSNPAEEKNATLHLEDICPWRGSLQSKWFWLGILLMVLMVSLGAGVWIWMRKKMQTRRGGSTLLPEASGLKATPQALPTEESTNLQTDVTNSLDSPYEEISFHRHLKVGSRESNHTRSAMFSEAVSLGKSRVFYSLSHSGSNPCFGQYGCCAWLPTACWELRCQVRKPLMGSILHLYVHSLITSSPIPKEEGWQSRKV</sequence>
<feature type="domain" description="Ig-like" evidence="7">
    <location>
        <begin position="152"/>
        <end position="233"/>
    </location>
</feature>
<evidence type="ECO:0000313" key="9">
    <source>
        <dbReference type="RefSeq" id="XP_070640283.1"/>
    </source>
</evidence>
<keyword evidence="2 6" id="KW-0732">Signal</keyword>
<accession>A0ABM4RXL7</accession>
<dbReference type="RefSeq" id="XP_070640283.1">
    <property type="nucleotide sequence ID" value="XM_070784182.1"/>
</dbReference>
<dbReference type="Gene3D" id="2.60.40.10">
    <property type="entry name" value="Immunoglobulins"/>
    <property type="match status" value="2"/>
</dbReference>
<evidence type="ECO:0000256" key="4">
    <source>
        <dbReference type="ARBA" id="ARBA00023180"/>
    </source>
</evidence>
<dbReference type="InterPro" id="IPR015631">
    <property type="entry name" value="CD2/SLAM_rcpt"/>
</dbReference>
<keyword evidence="3 5" id="KW-0472">Membrane</keyword>
<keyword evidence="5" id="KW-1133">Transmembrane helix</keyword>
<keyword evidence="5" id="KW-0812">Transmembrane</keyword>
<dbReference type="InterPro" id="IPR007110">
    <property type="entry name" value="Ig-like_dom"/>
</dbReference>
<gene>
    <name evidence="9" type="primary">LOC109579134</name>
</gene>
<evidence type="ECO:0000256" key="1">
    <source>
        <dbReference type="ARBA" id="ARBA00004370"/>
    </source>
</evidence>
<proteinExistence type="predicted"/>
<evidence type="ECO:0000256" key="6">
    <source>
        <dbReference type="SAM" id="SignalP"/>
    </source>
</evidence>
<dbReference type="SUPFAM" id="SSF48726">
    <property type="entry name" value="Immunoglobulin"/>
    <property type="match status" value="2"/>
</dbReference>
<name>A0ABM4RXL7_BOSIN</name>
<evidence type="ECO:0000256" key="3">
    <source>
        <dbReference type="ARBA" id="ARBA00023136"/>
    </source>
</evidence>